<keyword evidence="8" id="KW-1133">Transmembrane helix</keyword>
<dbReference type="PRINTS" id="PR00205">
    <property type="entry name" value="CADHERIN"/>
</dbReference>
<evidence type="ECO:0000256" key="1">
    <source>
        <dbReference type="ARBA" id="ARBA00004167"/>
    </source>
</evidence>
<evidence type="ECO:0000313" key="14">
    <source>
        <dbReference type="Ensembl" id="ENSPMEP00000000830.1"/>
    </source>
</evidence>
<dbReference type="InterPro" id="IPR020894">
    <property type="entry name" value="Cadherin_CS"/>
</dbReference>
<keyword evidence="4" id="KW-0732">Signal</keyword>
<keyword evidence="15" id="KW-1185">Reference proteome</keyword>
<keyword evidence="10" id="KW-1015">Disulfide bond</keyword>
<dbReference type="InterPro" id="IPR002126">
    <property type="entry name" value="Cadherin-like_dom"/>
</dbReference>
<dbReference type="PANTHER" id="PTHR24025">
    <property type="entry name" value="DESMOGLEIN FAMILY MEMBER"/>
    <property type="match status" value="1"/>
</dbReference>
<dbReference type="PROSITE" id="PS50268">
    <property type="entry name" value="CADHERIN_2"/>
    <property type="match status" value="7"/>
</dbReference>
<proteinExistence type="predicted"/>
<protein>
    <recommendedName>
        <fullName evidence="13">Cadherin domain-containing protein</fullName>
    </recommendedName>
</protein>
<dbReference type="SUPFAM" id="SSF49313">
    <property type="entry name" value="Cadherin-like"/>
    <property type="match status" value="7"/>
</dbReference>
<keyword evidence="5" id="KW-0677">Repeat</keyword>
<feature type="domain" description="Cadherin" evidence="13">
    <location>
        <begin position="423"/>
        <end position="526"/>
    </location>
</feature>
<evidence type="ECO:0000259" key="13">
    <source>
        <dbReference type="PROSITE" id="PS50268"/>
    </source>
</evidence>
<feature type="domain" description="Cadherin" evidence="13">
    <location>
        <begin position="527"/>
        <end position="632"/>
    </location>
</feature>
<evidence type="ECO:0000256" key="11">
    <source>
        <dbReference type="ARBA" id="ARBA00023180"/>
    </source>
</evidence>
<keyword evidence="11" id="KW-0325">Glycoprotein</keyword>
<dbReference type="GO" id="GO:0005509">
    <property type="term" value="F:calcium ion binding"/>
    <property type="evidence" value="ECO:0007669"/>
    <property type="project" value="UniProtKB-UniRule"/>
</dbReference>
<dbReference type="SMART" id="SM00112">
    <property type="entry name" value="CA"/>
    <property type="match status" value="7"/>
</dbReference>
<evidence type="ECO:0000256" key="12">
    <source>
        <dbReference type="PROSITE-ProRule" id="PRU00043"/>
    </source>
</evidence>
<evidence type="ECO:0000256" key="6">
    <source>
        <dbReference type="ARBA" id="ARBA00022837"/>
    </source>
</evidence>
<dbReference type="PANTHER" id="PTHR24025:SF23">
    <property type="entry name" value="NEURAL-CADHERIN"/>
    <property type="match status" value="1"/>
</dbReference>
<keyword evidence="7" id="KW-0130">Cell adhesion</keyword>
<dbReference type="FunFam" id="2.60.40.60:FF:000106">
    <property type="entry name" value="FAT atypical cadherin 4"/>
    <property type="match status" value="1"/>
</dbReference>
<evidence type="ECO:0000256" key="3">
    <source>
        <dbReference type="ARBA" id="ARBA00022692"/>
    </source>
</evidence>
<keyword evidence="6 12" id="KW-0106">Calcium</keyword>
<dbReference type="Pfam" id="PF00028">
    <property type="entry name" value="Cadherin"/>
    <property type="match status" value="7"/>
</dbReference>
<dbReference type="FunFam" id="2.60.40.60:FF:000080">
    <property type="entry name" value="FAT atypical cadherin 1"/>
    <property type="match status" value="1"/>
</dbReference>
<dbReference type="CDD" id="cd11304">
    <property type="entry name" value="Cadherin_repeat"/>
    <property type="match status" value="7"/>
</dbReference>
<feature type="domain" description="Cadherin" evidence="13">
    <location>
        <begin position="216"/>
        <end position="317"/>
    </location>
</feature>
<sequence>MKTWGSTVSLFILCKKETAMVCSLSLPTVSVISAASIRAEPVSFYLPSGNFEEMFHLDQLGGALTVENPLDYESKKEFSLLIEARDSGSPPFSSFLEIHINITDVNDNFPQFTQAEYRCEVYENSPPSGVCDVLALDADSPNYSTVWYNITEGNNDEFFTLDPENGLVSTIVSLDRESIPFFNLTVEAAEPDNPLHTDQATVIISVLDRNDNAPRFSQIHLAEVSENAPIGHTVLQITSTDDDVDSNAVINYYIPDQNQDLPFDIESTTGCIFIRRSLDREAQDHYVLKVNANDSAWSVSTDVSIFVLDFNDNRPVFSSNLYSVAIPETKHLEIFVLQVFATDTDIEQNSEIVYVVEPPNELFWVDASSGDVFSKQPLLLHNSTFEIYNFTIVAFDCGSIPLHSNTTVTVRLEQLNLHPPKFLPSPALVSIPYDLLVGTEVAKFTATDLDVNSEVFYLMFGHGKNFGFDIDPLSGEIYTSRSLRDQGNSKVILKVLAKNSGVIHGTDIAETSVNINVIETNDAPLFTSSWYVADVKEDTPTGTSVLTVSALDQDSALDWDRFIFRIVDGNTNSSFSIDPLNGIVLVNSDLDRERWPVYNLTVTATDHGSPPATGTTNVIVNIVDVNDNAPQLVTNKIQVKENQPEGTIVARLNAFDIDLPPNQGPFTFWLSNLSAESTFFLTPDGVLLTRRVVDREHVSEYRLLVVVKDAGFPLPLSSTTTLHIRVDDENDNPP</sequence>
<dbReference type="PROSITE" id="PS00232">
    <property type="entry name" value="CADHERIN_1"/>
    <property type="match status" value="5"/>
</dbReference>
<feature type="domain" description="Cadherin" evidence="13">
    <location>
        <begin position="318"/>
        <end position="422"/>
    </location>
</feature>
<dbReference type="GO" id="GO:0005886">
    <property type="term" value="C:plasma membrane"/>
    <property type="evidence" value="ECO:0007669"/>
    <property type="project" value="InterPro"/>
</dbReference>
<evidence type="ECO:0000256" key="5">
    <source>
        <dbReference type="ARBA" id="ARBA00022737"/>
    </source>
</evidence>
<keyword evidence="9" id="KW-0472">Membrane</keyword>
<dbReference type="GO" id="GO:0009653">
    <property type="term" value="P:anatomical structure morphogenesis"/>
    <property type="evidence" value="ECO:0007669"/>
    <property type="project" value="UniProtKB-ARBA"/>
</dbReference>
<dbReference type="FunFam" id="2.60.40.60:FF:000024">
    <property type="entry name" value="FAT atypical cadherin 3"/>
    <property type="match status" value="1"/>
</dbReference>
<dbReference type="FunFam" id="2.60.40.60:FF:000015">
    <property type="entry name" value="FAT atypical cadherin 1"/>
    <property type="match status" value="1"/>
</dbReference>
<dbReference type="GO" id="GO:0007156">
    <property type="term" value="P:homophilic cell adhesion via plasma membrane adhesion molecules"/>
    <property type="evidence" value="ECO:0007669"/>
    <property type="project" value="InterPro"/>
</dbReference>
<evidence type="ECO:0000256" key="9">
    <source>
        <dbReference type="ARBA" id="ARBA00023136"/>
    </source>
</evidence>
<comment type="subcellular location">
    <subcellularLocation>
        <location evidence="1">Membrane</location>
        <topology evidence="1">Single-pass membrane protein</topology>
    </subcellularLocation>
</comment>
<organism evidence="14 15">
    <name type="scientific">Poecilia mexicana</name>
    <dbReference type="NCBI Taxonomy" id="48701"/>
    <lineage>
        <taxon>Eukaryota</taxon>
        <taxon>Metazoa</taxon>
        <taxon>Chordata</taxon>
        <taxon>Craniata</taxon>
        <taxon>Vertebrata</taxon>
        <taxon>Euteleostomi</taxon>
        <taxon>Actinopterygii</taxon>
        <taxon>Neopterygii</taxon>
        <taxon>Teleostei</taxon>
        <taxon>Neoteleostei</taxon>
        <taxon>Acanthomorphata</taxon>
        <taxon>Ovalentaria</taxon>
        <taxon>Atherinomorphae</taxon>
        <taxon>Cyprinodontiformes</taxon>
        <taxon>Poeciliidae</taxon>
        <taxon>Poeciliinae</taxon>
        <taxon>Poecilia</taxon>
    </lineage>
</organism>
<dbReference type="InterPro" id="IPR050971">
    <property type="entry name" value="Cadherin-domain_protein"/>
</dbReference>
<dbReference type="InterPro" id="IPR015919">
    <property type="entry name" value="Cadherin-like_sf"/>
</dbReference>
<reference evidence="14" key="2">
    <citation type="submission" date="2025-09" db="UniProtKB">
        <authorList>
            <consortium name="Ensembl"/>
        </authorList>
    </citation>
    <scope>IDENTIFICATION</scope>
</reference>
<dbReference type="Gene3D" id="2.60.40.60">
    <property type="entry name" value="Cadherins"/>
    <property type="match status" value="7"/>
</dbReference>
<dbReference type="GO" id="GO:0005911">
    <property type="term" value="C:cell-cell junction"/>
    <property type="evidence" value="ECO:0007669"/>
    <property type="project" value="TreeGrafter"/>
</dbReference>
<dbReference type="STRING" id="48701.ENSPMEP00000000830"/>
<evidence type="ECO:0000256" key="7">
    <source>
        <dbReference type="ARBA" id="ARBA00022889"/>
    </source>
</evidence>
<feature type="domain" description="Cadherin" evidence="13">
    <location>
        <begin position="42"/>
        <end position="112"/>
    </location>
</feature>
<dbReference type="AlphaFoldDB" id="A0A3B3WD49"/>
<evidence type="ECO:0000256" key="10">
    <source>
        <dbReference type="ARBA" id="ARBA00023157"/>
    </source>
</evidence>
<evidence type="ECO:0000256" key="2">
    <source>
        <dbReference type="ARBA" id="ARBA00022536"/>
    </source>
</evidence>
<dbReference type="Ensembl" id="ENSPMET00000015235.1">
    <property type="protein sequence ID" value="ENSPMEP00000000830.1"/>
    <property type="gene ID" value="ENSPMEG00000001668.1"/>
</dbReference>
<feature type="domain" description="Cadherin" evidence="13">
    <location>
        <begin position="113"/>
        <end position="216"/>
    </location>
</feature>
<evidence type="ECO:0000313" key="15">
    <source>
        <dbReference type="Proteomes" id="UP000261480"/>
    </source>
</evidence>
<evidence type="ECO:0000256" key="8">
    <source>
        <dbReference type="ARBA" id="ARBA00022989"/>
    </source>
</evidence>
<feature type="domain" description="Cadherin" evidence="13">
    <location>
        <begin position="631"/>
        <end position="734"/>
    </location>
</feature>
<keyword evidence="2" id="KW-0245">EGF-like domain</keyword>
<evidence type="ECO:0000256" key="4">
    <source>
        <dbReference type="ARBA" id="ARBA00022729"/>
    </source>
</evidence>
<reference evidence="14" key="1">
    <citation type="submission" date="2025-08" db="UniProtKB">
        <authorList>
            <consortium name="Ensembl"/>
        </authorList>
    </citation>
    <scope>IDENTIFICATION</scope>
</reference>
<name>A0A3B3WD49_9TELE</name>
<keyword evidence="3" id="KW-0812">Transmembrane</keyword>
<accession>A0A3B3WD49</accession>
<dbReference type="Proteomes" id="UP000261480">
    <property type="component" value="Unplaced"/>
</dbReference>